<evidence type="ECO:0000313" key="2">
    <source>
        <dbReference type="Proteomes" id="UP000799779"/>
    </source>
</evidence>
<gene>
    <name evidence="1" type="ORF">P154DRAFT_24654</name>
</gene>
<evidence type="ECO:0000313" key="1">
    <source>
        <dbReference type="EMBL" id="KAF2005001.1"/>
    </source>
</evidence>
<name>A0A6A5WXW8_9PLEO</name>
<dbReference type="Proteomes" id="UP000799779">
    <property type="component" value="Unassembled WGS sequence"/>
</dbReference>
<organism evidence="1 2">
    <name type="scientific">Amniculicola lignicola CBS 123094</name>
    <dbReference type="NCBI Taxonomy" id="1392246"/>
    <lineage>
        <taxon>Eukaryota</taxon>
        <taxon>Fungi</taxon>
        <taxon>Dikarya</taxon>
        <taxon>Ascomycota</taxon>
        <taxon>Pezizomycotina</taxon>
        <taxon>Dothideomycetes</taxon>
        <taxon>Pleosporomycetidae</taxon>
        <taxon>Pleosporales</taxon>
        <taxon>Amniculicolaceae</taxon>
        <taxon>Amniculicola</taxon>
    </lineage>
</organism>
<accession>A0A6A5WXW8</accession>
<dbReference type="EMBL" id="ML977565">
    <property type="protein sequence ID" value="KAF2005001.1"/>
    <property type="molecule type" value="Genomic_DNA"/>
</dbReference>
<protein>
    <submittedName>
        <fullName evidence="1">Uncharacterized protein</fullName>
    </submittedName>
</protein>
<proteinExistence type="predicted"/>
<keyword evidence="2" id="KW-1185">Reference proteome</keyword>
<reference evidence="1" key="1">
    <citation type="journal article" date="2020" name="Stud. Mycol.">
        <title>101 Dothideomycetes genomes: a test case for predicting lifestyles and emergence of pathogens.</title>
        <authorList>
            <person name="Haridas S."/>
            <person name="Albert R."/>
            <person name="Binder M."/>
            <person name="Bloem J."/>
            <person name="Labutti K."/>
            <person name="Salamov A."/>
            <person name="Andreopoulos B."/>
            <person name="Baker S."/>
            <person name="Barry K."/>
            <person name="Bills G."/>
            <person name="Bluhm B."/>
            <person name="Cannon C."/>
            <person name="Castanera R."/>
            <person name="Culley D."/>
            <person name="Daum C."/>
            <person name="Ezra D."/>
            <person name="Gonzalez J."/>
            <person name="Henrissat B."/>
            <person name="Kuo A."/>
            <person name="Liang C."/>
            <person name="Lipzen A."/>
            <person name="Lutzoni F."/>
            <person name="Magnuson J."/>
            <person name="Mondo S."/>
            <person name="Nolan M."/>
            <person name="Ohm R."/>
            <person name="Pangilinan J."/>
            <person name="Park H.-J."/>
            <person name="Ramirez L."/>
            <person name="Alfaro M."/>
            <person name="Sun H."/>
            <person name="Tritt A."/>
            <person name="Yoshinaga Y."/>
            <person name="Zwiers L.-H."/>
            <person name="Turgeon B."/>
            <person name="Goodwin S."/>
            <person name="Spatafora J."/>
            <person name="Crous P."/>
            <person name="Grigoriev I."/>
        </authorList>
    </citation>
    <scope>NUCLEOTIDE SEQUENCE</scope>
    <source>
        <strain evidence="1">CBS 123094</strain>
    </source>
</reference>
<dbReference type="AlphaFoldDB" id="A0A6A5WXW8"/>
<sequence>MHSQCTLAARTLYSPIARHSSRSIPDTVNVLSVSDAHRNTLLLVSPQIHVFHHPSHNPNATKFRKRRQSIRPNLIFSEGQSCPQGGISHGQPFTSSSILQLTLTLLSAVSLAKSLSCLPIMLFSISPPKILPSPFLFQNSTLHPSSIYPSSQTASISHVLPRFPLALRSAPS</sequence>